<dbReference type="EMBL" id="KB097143">
    <property type="protein sequence ID" value="ESN99086.1"/>
    <property type="molecule type" value="Genomic_DNA"/>
</dbReference>
<sequence length="248" mass="28792">MFMNIFAIQSFTHRKGRRIFEKNAKSRMISRSYDPFYVRLIDHSALERMVECRVSESEIFAESNFFEGPGSGFLSDSYSGKSHKDGVTHKRHNNLTKNDFTFKIWALAVLCENCVKIVKAWQTRSFSFAKHCKKVLCTSISITEAFSAGKFSVWLDRLDNFQIMNRYNYIKLNESCKKLDLNSLKKQAIKNKSKRCRETRKCRTKMYLLEEYGRNKRAPIIPNTDTIPPTICTTAKDFVIKSLASQSN</sequence>
<reference evidence="1 3" key="2">
    <citation type="journal article" date="2013" name="Nature">
        <title>Insights into bilaterian evolution from three spiralian genomes.</title>
        <authorList>
            <person name="Simakov O."/>
            <person name="Marletaz F."/>
            <person name="Cho S.J."/>
            <person name="Edsinger-Gonzales E."/>
            <person name="Havlak P."/>
            <person name="Hellsten U."/>
            <person name="Kuo D.H."/>
            <person name="Larsson T."/>
            <person name="Lv J."/>
            <person name="Arendt D."/>
            <person name="Savage R."/>
            <person name="Osoegawa K."/>
            <person name="de Jong P."/>
            <person name="Grimwood J."/>
            <person name="Chapman J.A."/>
            <person name="Shapiro H."/>
            <person name="Aerts A."/>
            <person name="Otillar R.P."/>
            <person name="Terry A.Y."/>
            <person name="Boore J.L."/>
            <person name="Grigoriev I.V."/>
            <person name="Lindberg D.R."/>
            <person name="Seaver E.C."/>
            <person name="Weisblat D.A."/>
            <person name="Putnam N.H."/>
            <person name="Rokhsar D.S."/>
        </authorList>
    </citation>
    <scope>NUCLEOTIDE SEQUENCE</scope>
</reference>
<dbReference type="AlphaFoldDB" id="T1ESU8"/>
<reference evidence="3" key="1">
    <citation type="submission" date="2012-12" db="EMBL/GenBank/DDBJ databases">
        <authorList>
            <person name="Hellsten U."/>
            <person name="Grimwood J."/>
            <person name="Chapman J.A."/>
            <person name="Shapiro H."/>
            <person name="Aerts A."/>
            <person name="Otillar R.P."/>
            <person name="Terry A.Y."/>
            <person name="Boore J.L."/>
            <person name="Simakov O."/>
            <person name="Marletaz F."/>
            <person name="Cho S.-J."/>
            <person name="Edsinger-Gonzales E."/>
            <person name="Havlak P."/>
            <person name="Kuo D.-H."/>
            <person name="Larsson T."/>
            <person name="Lv J."/>
            <person name="Arendt D."/>
            <person name="Savage R."/>
            <person name="Osoegawa K."/>
            <person name="de Jong P."/>
            <person name="Lindberg D.R."/>
            <person name="Seaver E.C."/>
            <person name="Weisblat D.A."/>
            <person name="Putnam N.H."/>
            <person name="Grigoriev I.V."/>
            <person name="Rokhsar D.S."/>
        </authorList>
    </citation>
    <scope>NUCLEOTIDE SEQUENCE</scope>
</reference>
<dbReference type="EnsemblMetazoa" id="HelroT162573">
    <property type="protein sequence ID" value="HelroP162573"/>
    <property type="gene ID" value="HelroG162573"/>
</dbReference>
<dbReference type="KEGG" id="hro:HELRODRAFT_162573"/>
<dbReference type="EMBL" id="AMQM01001113">
    <property type="status" value="NOT_ANNOTATED_CDS"/>
    <property type="molecule type" value="Genomic_DNA"/>
</dbReference>
<dbReference type="Proteomes" id="UP000015101">
    <property type="component" value="Unassembled WGS sequence"/>
</dbReference>
<organism evidence="2 3">
    <name type="scientific">Helobdella robusta</name>
    <name type="common">Californian leech</name>
    <dbReference type="NCBI Taxonomy" id="6412"/>
    <lineage>
        <taxon>Eukaryota</taxon>
        <taxon>Metazoa</taxon>
        <taxon>Spiralia</taxon>
        <taxon>Lophotrochozoa</taxon>
        <taxon>Annelida</taxon>
        <taxon>Clitellata</taxon>
        <taxon>Hirudinea</taxon>
        <taxon>Rhynchobdellida</taxon>
        <taxon>Glossiphoniidae</taxon>
        <taxon>Helobdella</taxon>
    </lineage>
</organism>
<proteinExistence type="predicted"/>
<evidence type="ECO:0000313" key="1">
    <source>
        <dbReference type="EMBL" id="ESN99086.1"/>
    </source>
</evidence>
<reference evidence="2" key="3">
    <citation type="submission" date="2015-06" db="UniProtKB">
        <authorList>
            <consortium name="EnsemblMetazoa"/>
        </authorList>
    </citation>
    <scope>IDENTIFICATION</scope>
</reference>
<name>T1ESU8_HELRO</name>
<accession>T1ESU8</accession>
<evidence type="ECO:0000313" key="2">
    <source>
        <dbReference type="EnsemblMetazoa" id="HelroP162573"/>
    </source>
</evidence>
<keyword evidence="3" id="KW-1185">Reference proteome</keyword>
<dbReference type="CTD" id="20199648"/>
<dbReference type="InParanoid" id="T1ESU8"/>
<protein>
    <submittedName>
        <fullName evidence="1 2">Uncharacterized protein</fullName>
    </submittedName>
</protein>
<evidence type="ECO:0000313" key="3">
    <source>
        <dbReference type="Proteomes" id="UP000015101"/>
    </source>
</evidence>
<dbReference type="GeneID" id="20199648"/>
<dbReference type="RefSeq" id="XP_009022987.1">
    <property type="nucleotide sequence ID" value="XM_009024739.1"/>
</dbReference>
<dbReference type="HOGENOM" id="CLU_1121140_0_0_1"/>
<gene>
    <name evidence="2" type="primary">20199648</name>
    <name evidence="1" type="ORF">HELRODRAFT_162573</name>
</gene>